<comment type="catalytic activity">
    <reaction evidence="6">
        <text>GTP + H2O = GDP + phosphate + H(+)</text>
        <dbReference type="Rhea" id="RHEA:19669"/>
        <dbReference type="ChEBI" id="CHEBI:15377"/>
        <dbReference type="ChEBI" id="CHEBI:15378"/>
        <dbReference type="ChEBI" id="CHEBI:37565"/>
        <dbReference type="ChEBI" id="CHEBI:43474"/>
        <dbReference type="ChEBI" id="CHEBI:58189"/>
    </reaction>
    <physiologicalReaction direction="left-to-right" evidence="6">
        <dbReference type="Rhea" id="RHEA:19670"/>
    </physiologicalReaction>
</comment>
<dbReference type="Gene3D" id="3.40.50.300">
    <property type="entry name" value="P-loop containing nucleotide triphosphate hydrolases"/>
    <property type="match status" value="1"/>
</dbReference>
<dbReference type="InterPro" id="IPR011629">
    <property type="entry name" value="CobW-like_C"/>
</dbReference>
<dbReference type="CDD" id="cd03112">
    <property type="entry name" value="CobW-like"/>
    <property type="match status" value="1"/>
</dbReference>
<dbReference type="EMBL" id="NRRL01000012">
    <property type="protein sequence ID" value="MBK1667842.1"/>
    <property type="molecule type" value="Genomic_DNA"/>
</dbReference>
<sequence length="362" mass="38417">MTSPDDGSTRPAAPSADTQTTKIPTTVITGFLGAGKTSMIRHLLENAGGKRLALVINEFGDLGVDGEILKGCGIEGCSDDDVLELANGCICCTVADDFLPTMEKLVNRAEKPDHIVIETSGLALPKPLVQAFGWPEVRTRATVDGVIAVIDAPAVADGLFTSQPQQVQALRESDPALDHESPLEEVFEDQINCADIVVLNKTDLLSAEALETVVADLKAKLRPGTKLLRAAHGAVDPEVMLGLGSGVEDDLAGRPSHHDGEAEHDHDDFESFAIPFDEPTSPQEIVGRIQPALEAHGILRVKGFASIKGKPMRLVLQGVGGRLQHYYDRELRADEPRGGRLVVIGETGLDRAAIEAAVKGGA</sequence>
<dbReference type="InterPro" id="IPR051316">
    <property type="entry name" value="Zinc-reg_GTPase_activator"/>
</dbReference>
<dbReference type="NCBIfam" id="TIGR02475">
    <property type="entry name" value="CobW"/>
    <property type="match status" value="1"/>
</dbReference>
<evidence type="ECO:0000256" key="4">
    <source>
        <dbReference type="ARBA" id="ARBA00034320"/>
    </source>
</evidence>
<proteinExistence type="inferred from homology"/>
<dbReference type="RefSeq" id="WP_200340000.1">
    <property type="nucleotide sequence ID" value="NZ_NRRL01000012.1"/>
</dbReference>
<comment type="function">
    <text evidence="5">Zinc chaperone that directly transfers zinc cofactor to target proteins, thereby activating them. Zinc is transferred from the CXCC motif in the GTPase domain to the zinc binding site in target proteins in a process requiring GTP hydrolysis.</text>
</comment>
<dbReference type="InterPro" id="IPR027417">
    <property type="entry name" value="P-loop_NTPase"/>
</dbReference>
<evidence type="ECO:0000256" key="2">
    <source>
        <dbReference type="ARBA" id="ARBA00022801"/>
    </source>
</evidence>
<dbReference type="Proteomes" id="UP001296873">
    <property type="component" value="Unassembled WGS sequence"/>
</dbReference>
<comment type="similarity">
    <text evidence="4">Belongs to the SIMIBI class G3E GTPase family. ZNG1 subfamily.</text>
</comment>
<evidence type="ECO:0000256" key="6">
    <source>
        <dbReference type="ARBA" id="ARBA00049117"/>
    </source>
</evidence>
<dbReference type="PANTHER" id="PTHR13748:SF62">
    <property type="entry name" value="COBW DOMAIN-CONTAINING PROTEIN"/>
    <property type="match status" value="1"/>
</dbReference>
<organism evidence="9 10">
    <name type="scientific">Rhodovibrio sodomensis</name>
    <dbReference type="NCBI Taxonomy" id="1088"/>
    <lineage>
        <taxon>Bacteria</taxon>
        <taxon>Pseudomonadati</taxon>
        <taxon>Pseudomonadota</taxon>
        <taxon>Alphaproteobacteria</taxon>
        <taxon>Rhodospirillales</taxon>
        <taxon>Rhodovibrionaceae</taxon>
        <taxon>Rhodovibrio</taxon>
    </lineage>
</organism>
<feature type="region of interest" description="Disordered" evidence="7">
    <location>
        <begin position="1"/>
        <end position="20"/>
    </location>
</feature>
<evidence type="ECO:0000313" key="9">
    <source>
        <dbReference type="EMBL" id="MBK1667842.1"/>
    </source>
</evidence>
<keyword evidence="10" id="KW-1185">Reference proteome</keyword>
<accession>A0ABS1DBL2</accession>
<dbReference type="Pfam" id="PF02492">
    <property type="entry name" value="cobW"/>
    <property type="match status" value="1"/>
</dbReference>
<name>A0ABS1DBL2_9PROT</name>
<evidence type="ECO:0000313" key="10">
    <source>
        <dbReference type="Proteomes" id="UP001296873"/>
    </source>
</evidence>
<dbReference type="Pfam" id="PF07683">
    <property type="entry name" value="CobW_C"/>
    <property type="match status" value="1"/>
</dbReference>
<dbReference type="InterPro" id="IPR012824">
    <property type="entry name" value="CobW"/>
</dbReference>
<comment type="caution">
    <text evidence="9">The sequence shown here is derived from an EMBL/GenBank/DDBJ whole genome shotgun (WGS) entry which is preliminary data.</text>
</comment>
<gene>
    <name evidence="9" type="primary">cobW</name>
    <name evidence="9" type="ORF">CKO28_07310</name>
</gene>
<protein>
    <submittedName>
        <fullName evidence="9">Cobalamin biosynthesis protein CobW</fullName>
    </submittedName>
</protein>
<evidence type="ECO:0000256" key="5">
    <source>
        <dbReference type="ARBA" id="ARBA00045658"/>
    </source>
</evidence>
<evidence type="ECO:0000256" key="7">
    <source>
        <dbReference type="SAM" id="MobiDB-lite"/>
    </source>
</evidence>
<dbReference type="SUPFAM" id="SSF52540">
    <property type="entry name" value="P-loop containing nucleoside triphosphate hydrolases"/>
    <property type="match status" value="1"/>
</dbReference>
<keyword evidence="3" id="KW-0143">Chaperone</keyword>
<evidence type="ECO:0000256" key="1">
    <source>
        <dbReference type="ARBA" id="ARBA00022741"/>
    </source>
</evidence>
<dbReference type="InterPro" id="IPR036627">
    <property type="entry name" value="CobW-likC_sf"/>
</dbReference>
<reference evidence="9 10" key="1">
    <citation type="journal article" date="2020" name="Microorganisms">
        <title>Osmotic Adaptation and Compatible Solute Biosynthesis of Phototrophic Bacteria as Revealed from Genome Analyses.</title>
        <authorList>
            <person name="Imhoff J.F."/>
            <person name="Rahn T."/>
            <person name="Kunzel S."/>
            <person name="Keller A."/>
            <person name="Neulinger S.C."/>
        </authorList>
    </citation>
    <scope>NUCLEOTIDE SEQUENCE [LARGE SCALE GENOMIC DNA]</scope>
    <source>
        <strain evidence="9 10">DSM 9895</strain>
    </source>
</reference>
<dbReference type="SMART" id="SM00833">
    <property type="entry name" value="CobW_C"/>
    <property type="match status" value="1"/>
</dbReference>
<keyword evidence="1" id="KW-0547">Nucleotide-binding</keyword>
<dbReference type="SUPFAM" id="SSF90002">
    <property type="entry name" value="Hypothetical protein YjiA, C-terminal domain"/>
    <property type="match status" value="1"/>
</dbReference>
<evidence type="ECO:0000259" key="8">
    <source>
        <dbReference type="SMART" id="SM00833"/>
    </source>
</evidence>
<dbReference type="InterPro" id="IPR003495">
    <property type="entry name" value="CobW/HypB/UreG_nucleotide-bd"/>
</dbReference>
<evidence type="ECO:0000256" key="3">
    <source>
        <dbReference type="ARBA" id="ARBA00023186"/>
    </source>
</evidence>
<keyword evidence="2" id="KW-0378">Hydrolase</keyword>
<feature type="domain" description="CobW C-terminal" evidence="8">
    <location>
        <begin position="269"/>
        <end position="362"/>
    </location>
</feature>
<dbReference type="PANTHER" id="PTHR13748">
    <property type="entry name" value="COBW-RELATED"/>
    <property type="match status" value="1"/>
</dbReference>
<dbReference type="Gene3D" id="3.30.1220.10">
    <property type="entry name" value="CobW-like, C-terminal domain"/>
    <property type="match status" value="1"/>
</dbReference>